<dbReference type="EMBL" id="LR797035">
    <property type="protein sequence ID" value="CAB4183121.1"/>
    <property type="molecule type" value="Genomic_DNA"/>
</dbReference>
<proteinExistence type="predicted"/>
<protein>
    <submittedName>
        <fullName evidence="5">Uncharacterized protein</fullName>
    </submittedName>
</protein>
<dbReference type="EMBL" id="LR796850">
    <property type="protein sequence ID" value="CAB4170216.1"/>
    <property type="molecule type" value="Genomic_DNA"/>
</dbReference>
<dbReference type="EMBL" id="LR797385">
    <property type="protein sequence ID" value="CAB4212506.1"/>
    <property type="molecule type" value="Genomic_DNA"/>
</dbReference>
<gene>
    <name evidence="3" type="ORF">UFOVP1082_17</name>
    <name evidence="4" type="ORF">UFOVP1322_2</name>
    <name evidence="5" type="ORF">UFOVP1434_24</name>
    <name evidence="7" type="ORF">UFOVP1529_58</name>
    <name evidence="6" type="ORF">UFOVP1593_17</name>
    <name evidence="1" type="ORF">UFOVP906_54</name>
    <name evidence="2" type="ORF">UFOVP992_21</name>
</gene>
<accession>A0A6J5SE94</accession>
<evidence type="ECO:0000313" key="7">
    <source>
        <dbReference type="EMBL" id="CAB5227476.1"/>
    </source>
</evidence>
<evidence type="ECO:0000313" key="2">
    <source>
        <dbReference type="EMBL" id="CAB4176334.1"/>
    </source>
</evidence>
<evidence type="ECO:0000313" key="6">
    <source>
        <dbReference type="EMBL" id="CAB4217179.1"/>
    </source>
</evidence>
<sequence length="199" mass="21849">MVYLILVDQEDNFTFAGVFSVMEDAFSAGEKSSSHDFRTITDFVELTLVAQVGVYNSIASKFPDLELTMTTGFASKTEANDRITHAISKLTNDEIATLASNVGKKQKKPKKEKTPRMGRSVTGVITLAEAAANEDKIWRKKSLRSQSFELIKEQIKSYNGEMPLASAIAEIVSTLHISASQAKAILDKLCAVKVIQITK</sequence>
<reference evidence="5" key="1">
    <citation type="submission" date="2020-05" db="EMBL/GenBank/DDBJ databases">
        <authorList>
            <person name="Chiriac C."/>
            <person name="Salcher M."/>
            <person name="Ghai R."/>
            <person name="Kavagutti S V."/>
        </authorList>
    </citation>
    <scope>NUCLEOTIDE SEQUENCE</scope>
</reference>
<dbReference type="EMBL" id="LR796936">
    <property type="protein sequence ID" value="CAB4176334.1"/>
    <property type="molecule type" value="Genomic_DNA"/>
</dbReference>
<name>A0A6J5SE94_9CAUD</name>
<evidence type="ECO:0000313" key="5">
    <source>
        <dbReference type="EMBL" id="CAB4212506.1"/>
    </source>
</evidence>
<dbReference type="EMBL" id="LR797256">
    <property type="protein sequence ID" value="CAB4197206.1"/>
    <property type="molecule type" value="Genomic_DNA"/>
</dbReference>
<dbReference type="EMBL" id="LR798371">
    <property type="protein sequence ID" value="CAB5227476.1"/>
    <property type="molecule type" value="Genomic_DNA"/>
</dbReference>
<evidence type="ECO:0000313" key="3">
    <source>
        <dbReference type="EMBL" id="CAB4183121.1"/>
    </source>
</evidence>
<organism evidence="5">
    <name type="scientific">uncultured Caudovirales phage</name>
    <dbReference type="NCBI Taxonomy" id="2100421"/>
    <lineage>
        <taxon>Viruses</taxon>
        <taxon>Duplodnaviria</taxon>
        <taxon>Heunggongvirae</taxon>
        <taxon>Uroviricota</taxon>
        <taxon>Caudoviricetes</taxon>
        <taxon>Peduoviridae</taxon>
        <taxon>Maltschvirus</taxon>
        <taxon>Maltschvirus maltsch</taxon>
    </lineage>
</organism>
<evidence type="ECO:0000313" key="4">
    <source>
        <dbReference type="EMBL" id="CAB4197206.1"/>
    </source>
</evidence>
<dbReference type="EMBL" id="LR797447">
    <property type="protein sequence ID" value="CAB4217179.1"/>
    <property type="molecule type" value="Genomic_DNA"/>
</dbReference>
<evidence type="ECO:0000313" key="1">
    <source>
        <dbReference type="EMBL" id="CAB4170216.1"/>
    </source>
</evidence>